<sequence>MVKKGYKRDMQQCCMKAKELLQVYQKAREANSRSGAEPQTCYFYKELHTILGGVLVTPAKSPVDTSEDLGSQTPEVNCEKKMLDKEEEEEYGGQATRDQWPSEPGPVLDSRSSRASPYSPARASMMQGKKPLEDSSSEIKMKSYTHPKNCHHYPSYMPPDFEVSLPASAWPGGKWKVPGPSSHWSYSVASERRALALLRSAPDPDLGTEPSADTQDVGPMEVVETEEEEEAPFLVQASSFSPEEAVSGPSSLLPQDDFRAHQELLKRIAANLGLEVEELKKSSHSLIDILAAAAPSKVALPINEAVMGPVKTLWQTPSSLSPTSKRTEKKYCMPAKG</sequence>
<dbReference type="AlphaFoldDB" id="M7AQ95"/>
<feature type="region of interest" description="Disordered" evidence="1">
    <location>
        <begin position="83"/>
        <end position="136"/>
    </location>
</feature>
<feature type="compositionally biased region" description="Low complexity" evidence="1">
    <location>
        <begin position="113"/>
        <end position="124"/>
    </location>
</feature>
<keyword evidence="3" id="KW-1185">Reference proteome</keyword>
<evidence type="ECO:0000313" key="2">
    <source>
        <dbReference type="EMBL" id="EMP26774.1"/>
    </source>
</evidence>
<name>M7AQ95_CHEMY</name>
<dbReference type="STRING" id="8469.M7AQ95"/>
<evidence type="ECO:0000256" key="1">
    <source>
        <dbReference type="SAM" id="MobiDB-lite"/>
    </source>
</evidence>
<feature type="region of interest" description="Disordered" evidence="1">
    <location>
        <begin position="201"/>
        <end position="229"/>
    </location>
</feature>
<dbReference type="EMBL" id="KB576442">
    <property type="protein sequence ID" value="EMP26774.1"/>
    <property type="molecule type" value="Genomic_DNA"/>
</dbReference>
<evidence type="ECO:0000313" key="3">
    <source>
        <dbReference type="Proteomes" id="UP000031443"/>
    </source>
</evidence>
<organism evidence="2 3">
    <name type="scientific">Chelonia mydas</name>
    <name type="common">Green sea-turtle</name>
    <name type="synonym">Chelonia agassizi</name>
    <dbReference type="NCBI Taxonomy" id="8469"/>
    <lineage>
        <taxon>Eukaryota</taxon>
        <taxon>Metazoa</taxon>
        <taxon>Chordata</taxon>
        <taxon>Craniata</taxon>
        <taxon>Vertebrata</taxon>
        <taxon>Euteleostomi</taxon>
        <taxon>Archelosauria</taxon>
        <taxon>Testudinata</taxon>
        <taxon>Testudines</taxon>
        <taxon>Cryptodira</taxon>
        <taxon>Durocryptodira</taxon>
        <taxon>Americhelydia</taxon>
        <taxon>Chelonioidea</taxon>
        <taxon>Cheloniidae</taxon>
        <taxon>Chelonia</taxon>
    </lineage>
</organism>
<reference evidence="3" key="1">
    <citation type="journal article" date="2013" name="Nat. Genet.">
        <title>The draft genomes of soft-shell turtle and green sea turtle yield insights into the development and evolution of the turtle-specific body plan.</title>
        <authorList>
            <person name="Wang Z."/>
            <person name="Pascual-Anaya J."/>
            <person name="Zadissa A."/>
            <person name="Li W."/>
            <person name="Niimura Y."/>
            <person name="Huang Z."/>
            <person name="Li C."/>
            <person name="White S."/>
            <person name="Xiong Z."/>
            <person name="Fang D."/>
            <person name="Wang B."/>
            <person name="Ming Y."/>
            <person name="Chen Y."/>
            <person name="Zheng Y."/>
            <person name="Kuraku S."/>
            <person name="Pignatelli M."/>
            <person name="Herrero J."/>
            <person name="Beal K."/>
            <person name="Nozawa M."/>
            <person name="Li Q."/>
            <person name="Wang J."/>
            <person name="Zhang H."/>
            <person name="Yu L."/>
            <person name="Shigenobu S."/>
            <person name="Wang J."/>
            <person name="Liu J."/>
            <person name="Flicek P."/>
            <person name="Searle S."/>
            <person name="Wang J."/>
            <person name="Kuratani S."/>
            <person name="Yin Y."/>
            <person name="Aken B."/>
            <person name="Zhang G."/>
            <person name="Irie N."/>
        </authorList>
    </citation>
    <scope>NUCLEOTIDE SEQUENCE [LARGE SCALE GENOMIC DNA]</scope>
</reference>
<proteinExistence type="predicted"/>
<protein>
    <submittedName>
        <fullName evidence="2">Uncharacterized protein</fullName>
    </submittedName>
</protein>
<feature type="compositionally biased region" description="Polar residues" evidence="1">
    <location>
        <begin position="315"/>
        <end position="324"/>
    </location>
</feature>
<accession>M7AQ95</accession>
<gene>
    <name evidence="2" type="ORF">UY3_16174</name>
</gene>
<dbReference type="Proteomes" id="UP000031443">
    <property type="component" value="Unassembled WGS sequence"/>
</dbReference>
<feature type="region of interest" description="Disordered" evidence="1">
    <location>
        <begin position="315"/>
        <end position="337"/>
    </location>
</feature>